<organism evidence="2 3">
    <name type="scientific">Candidatus Roizmanbacteria bacterium GW2011_GWB1_40_7</name>
    <dbReference type="NCBI Taxonomy" id="1618482"/>
    <lineage>
        <taxon>Bacteria</taxon>
        <taxon>Candidatus Roizmaniibacteriota</taxon>
    </lineage>
</organism>
<dbReference type="SUPFAM" id="SSF101960">
    <property type="entry name" value="Stabilizer of iron transporter SufD"/>
    <property type="match status" value="1"/>
</dbReference>
<dbReference type="AlphaFoldDB" id="A0A0G0T324"/>
<dbReference type="PATRIC" id="fig|1618482.3.peg.919"/>
<dbReference type="InterPro" id="IPR055346">
    <property type="entry name" value="Fe-S_cluster_assembly_SufBD"/>
</dbReference>
<dbReference type="Proteomes" id="UP000034664">
    <property type="component" value="Unassembled WGS sequence"/>
</dbReference>
<dbReference type="Pfam" id="PF01458">
    <property type="entry name" value="SUFBD_core"/>
    <property type="match status" value="1"/>
</dbReference>
<evidence type="ECO:0000313" key="3">
    <source>
        <dbReference type="Proteomes" id="UP000034664"/>
    </source>
</evidence>
<feature type="domain" description="SUF system FeS cluster assembly SufBD core" evidence="1">
    <location>
        <begin position="24"/>
        <end position="160"/>
    </location>
</feature>
<accession>A0A0G0T324</accession>
<dbReference type="PANTHER" id="PTHR43575:SF1">
    <property type="entry name" value="PROTEIN ABCI7, CHLOROPLASTIC"/>
    <property type="match status" value="1"/>
</dbReference>
<dbReference type="InterPro" id="IPR000825">
    <property type="entry name" value="SUF_FeS_clus_asmbl_SufBD_core"/>
</dbReference>
<dbReference type="PANTHER" id="PTHR43575">
    <property type="entry name" value="PROTEIN ABCI7, CHLOROPLASTIC"/>
    <property type="match status" value="1"/>
</dbReference>
<name>A0A0G0T324_9BACT</name>
<evidence type="ECO:0000313" key="2">
    <source>
        <dbReference type="EMBL" id="KKR71468.1"/>
    </source>
</evidence>
<comment type="caution">
    <text evidence="2">The sequence shown here is derived from an EMBL/GenBank/DDBJ whole genome shotgun (WGS) entry which is preliminary data.</text>
</comment>
<dbReference type="InterPro" id="IPR037284">
    <property type="entry name" value="SUF_FeS_clus_asmbl_SufBD_sf"/>
</dbReference>
<reference evidence="2 3" key="1">
    <citation type="journal article" date="2015" name="Nature">
        <title>rRNA introns, odd ribosomes, and small enigmatic genomes across a large radiation of phyla.</title>
        <authorList>
            <person name="Brown C.T."/>
            <person name="Hug L.A."/>
            <person name="Thomas B.C."/>
            <person name="Sharon I."/>
            <person name="Castelle C.J."/>
            <person name="Singh A."/>
            <person name="Wilkins M.J."/>
            <person name="Williams K.H."/>
            <person name="Banfield J.F."/>
        </authorList>
    </citation>
    <scope>NUCLEOTIDE SEQUENCE [LARGE SCALE GENOMIC DNA]</scope>
</reference>
<dbReference type="EMBL" id="LBZM01000027">
    <property type="protein sequence ID" value="KKR71468.1"/>
    <property type="molecule type" value="Genomic_DNA"/>
</dbReference>
<dbReference type="GO" id="GO:0016226">
    <property type="term" value="P:iron-sulfur cluster assembly"/>
    <property type="evidence" value="ECO:0007669"/>
    <property type="project" value="InterPro"/>
</dbReference>
<proteinExistence type="predicted"/>
<evidence type="ECO:0000259" key="1">
    <source>
        <dbReference type="Pfam" id="PF01458"/>
    </source>
</evidence>
<sequence length="172" mass="19500">MKQYITKVKKNEKKTIVIDKSGEYVVELVGEGAEANIVGVVMGKGDEKFTIRTLQLHKAPNTTSDLLIKSVLRDQSQIDYKGVIKIVKGAQKSNAYQRNENLLLSEKTHVESKPELEIEADDVRCTHGATMGMIDEKQMFYLMSRGLNKKQSEDFIVEGFVKDVTDRMRVFN</sequence>
<protein>
    <submittedName>
        <fullName evidence="2">Protein SufD</fullName>
    </submittedName>
</protein>
<gene>
    <name evidence="2" type="ORF">UU14_C0027G0007</name>
</gene>